<feature type="transmembrane region" description="Helical" evidence="1">
    <location>
        <begin position="133"/>
        <end position="157"/>
    </location>
</feature>
<keyword evidence="3" id="KW-1185">Reference proteome</keyword>
<evidence type="ECO:0000313" key="2">
    <source>
        <dbReference type="EMBL" id="SHG86883.1"/>
    </source>
</evidence>
<name>A0A1M5ND29_9ALTE</name>
<protein>
    <recommendedName>
        <fullName evidence="4">DUF4386 family protein</fullName>
    </recommendedName>
</protein>
<feature type="transmembrane region" description="Helical" evidence="1">
    <location>
        <begin position="194"/>
        <end position="212"/>
    </location>
</feature>
<proteinExistence type="predicted"/>
<feature type="transmembrane region" description="Helical" evidence="1">
    <location>
        <begin position="169"/>
        <end position="188"/>
    </location>
</feature>
<feature type="transmembrane region" description="Helical" evidence="1">
    <location>
        <begin position="56"/>
        <end position="75"/>
    </location>
</feature>
<dbReference type="AlphaFoldDB" id="A0A1M5ND29"/>
<keyword evidence="1" id="KW-1133">Transmembrane helix</keyword>
<feature type="transmembrane region" description="Helical" evidence="1">
    <location>
        <begin position="96"/>
        <end position="121"/>
    </location>
</feature>
<dbReference type="RefSeq" id="WP_073324134.1">
    <property type="nucleotide sequence ID" value="NZ_FQWD01000005.1"/>
</dbReference>
<evidence type="ECO:0000256" key="1">
    <source>
        <dbReference type="SAM" id="Phobius"/>
    </source>
</evidence>
<accession>A0A1M5ND29</accession>
<sequence>MVNSSIPLTRQRAGGLAAFVCALCYVVGLVMIMAVMPDINTDADERLNAILGHSRLIQLWYLIIFVLFGIALLVLNRSLYQPAYQQSGHFQLLGALLGYMWAAYVFASGLIAVLTIQYLIMQPAEQVERIWPAIFAIQMGLGDGVEWVGGIWMLMVNMSMQRYNMAPKMVVRFGMMVGAIGALTLVPALAIAGLLFGLLQIVWFCWLGSLLLRGKLQSHSASTASSSAMRGVNTTR</sequence>
<evidence type="ECO:0008006" key="4">
    <source>
        <dbReference type="Google" id="ProtNLM"/>
    </source>
</evidence>
<feature type="transmembrane region" description="Helical" evidence="1">
    <location>
        <begin position="12"/>
        <end position="36"/>
    </location>
</feature>
<evidence type="ECO:0000313" key="3">
    <source>
        <dbReference type="Proteomes" id="UP000184520"/>
    </source>
</evidence>
<keyword evidence="1" id="KW-0472">Membrane</keyword>
<dbReference type="Proteomes" id="UP000184520">
    <property type="component" value="Unassembled WGS sequence"/>
</dbReference>
<dbReference type="STRING" id="634436.SAMN05216361_3158"/>
<keyword evidence="1" id="KW-0812">Transmembrane</keyword>
<dbReference type="OrthoDB" id="1162205at2"/>
<reference evidence="3" key="1">
    <citation type="submission" date="2016-11" db="EMBL/GenBank/DDBJ databases">
        <authorList>
            <person name="Varghese N."/>
            <person name="Submissions S."/>
        </authorList>
    </citation>
    <scope>NUCLEOTIDE SEQUENCE [LARGE SCALE GENOMIC DNA]</scope>
    <source>
        <strain evidence="3">CGMCC 1.8995</strain>
    </source>
</reference>
<gene>
    <name evidence="2" type="ORF">SAMN05216361_3158</name>
</gene>
<dbReference type="EMBL" id="FQWD01000005">
    <property type="protein sequence ID" value="SHG86883.1"/>
    <property type="molecule type" value="Genomic_DNA"/>
</dbReference>
<organism evidence="2 3">
    <name type="scientific">Marisediminitalea aggregata</name>
    <dbReference type="NCBI Taxonomy" id="634436"/>
    <lineage>
        <taxon>Bacteria</taxon>
        <taxon>Pseudomonadati</taxon>
        <taxon>Pseudomonadota</taxon>
        <taxon>Gammaproteobacteria</taxon>
        <taxon>Alteromonadales</taxon>
        <taxon>Alteromonadaceae</taxon>
        <taxon>Marisediminitalea</taxon>
    </lineage>
</organism>